<dbReference type="InterPro" id="IPR000330">
    <property type="entry name" value="SNF2_N"/>
</dbReference>
<dbReference type="SMART" id="SM00487">
    <property type="entry name" value="DEXDc"/>
    <property type="match status" value="1"/>
</dbReference>
<dbReference type="InterPro" id="IPR049730">
    <property type="entry name" value="SNF2/RAD54-like_C"/>
</dbReference>
<dbReference type="SUPFAM" id="SSF52540">
    <property type="entry name" value="P-loop containing nucleoside triphosphate hydrolases"/>
    <property type="match status" value="2"/>
</dbReference>
<dbReference type="Gene3D" id="3.40.50.300">
    <property type="entry name" value="P-loop containing nucleotide triphosphate hydrolases"/>
    <property type="match status" value="1"/>
</dbReference>
<dbReference type="EMBL" id="JACHDS010000001">
    <property type="protein sequence ID" value="MBB6171576.1"/>
    <property type="molecule type" value="Genomic_DNA"/>
</dbReference>
<evidence type="ECO:0000259" key="2">
    <source>
        <dbReference type="PROSITE" id="PS51192"/>
    </source>
</evidence>
<dbReference type="InterPro" id="IPR022138">
    <property type="entry name" value="DUF3670"/>
</dbReference>
<dbReference type="InterPro" id="IPR001650">
    <property type="entry name" value="Helicase_C-like"/>
</dbReference>
<dbReference type="Gene3D" id="3.40.50.10810">
    <property type="entry name" value="Tandem AAA-ATPase domain"/>
    <property type="match status" value="1"/>
</dbReference>
<sequence length="1055" mass="112988">MLVLHGHWESAADIGSTDGTGALVLWGEDATGSARTGARAAVRPHPYAAPSAALRDAITALARGGDSELPATHPAALTAAAPTETELHLPGSPTHPLPSPALGPIPDAPHVEAPALRRWRVPALRIPSAAAARLPTLLSTAHDVGDLALGPGLRHLLAVAEFAGHLVSRGRLLPLLVGDPAHARWRPVLSDTDARHLAALSSTAPAAARAHLDPTGAEAGTPVFTALCDLVDAVARDRLGPLGHRHRRDGRSLRAALTGPDARVTTDADTGRSAARLRDWHRAAHGPRGRARLLFRLIEPDRDAAAPDHAAAGAGERGTERPPAGGGVWRVEFWVQSASDPSLQLSLADLWLGAGGTWLPDDVESTVLRDLSRAARHYPAVHGALRELAPSALTMGTGGAYAFIRDIAPRLSAAGFAVVLPEWTGRSALGLRLTTRDKRPAPPGRGGGIGPTDLVDFSFEAVLGDQAVDIDELAELARLKQPLVRLRGRWVEVDPAHLRTALDFLRRRGRGTMRRDAALRAVMAPDAAPLPVTDVDADGALGALLGGAAEQRLTPMATPDDFDGTLRPYQRRGAAWLRFLGSLGLGAVLADDMGLGKTVQLLALLTDERARERAGGGRTAPGPTLLVCPVSLVGNWQREAALFAPDLRVHVHHGPNRPHGNALARIVGVTDLIVTTYGVVLRDAEELAAMPWHRVVCDEAQAIKNSGTRQARAVRDLNADCRIALTGTPVENNLGELWAIMEFANPGLLGSEAAFRRGIADRVEREVSGTGDEAAGGRAETALLKRLTGPFILRRLKTDRAIISDLPEKHEMLTWCTLTAEQASLYRAAVDEMTERIDGADGIQRKGLVLGTMARLKQICNHPAQFLGDGSPLAGRSGKLERLEGLLAEALAEGDKALCFTQYTALGDRLAPYLAARLDREVLWLHGGTPRARREEMMERFQSSTEPMVFLLSLKAAGTGLNLTAANQVVHIDRWWNPAVEDQATDRAFRIGQRRDVQVRKLVCVGTLEERVDEMIERKKALAQGVIATGEEWLTELSTEELREVVRLAPEAVTR</sequence>
<dbReference type="Pfam" id="PF00271">
    <property type="entry name" value="Helicase_C"/>
    <property type="match status" value="1"/>
</dbReference>
<evidence type="ECO:0000256" key="1">
    <source>
        <dbReference type="ARBA" id="ARBA00022801"/>
    </source>
</evidence>
<evidence type="ECO:0000313" key="5">
    <source>
        <dbReference type="Proteomes" id="UP000546642"/>
    </source>
</evidence>
<dbReference type="InterPro" id="IPR014001">
    <property type="entry name" value="Helicase_ATP-bd"/>
</dbReference>
<evidence type="ECO:0000313" key="4">
    <source>
        <dbReference type="EMBL" id="MBB6171576.1"/>
    </source>
</evidence>
<dbReference type="Pfam" id="PF12419">
    <property type="entry name" value="DUF3670"/>
    <property type="match status" value="1"/>
</dbReference>
<dbReference type="GO" id="GO:0016787">
    <property type="term" value="F:hydrolase activity"/>
    <property type="evidence" value="ECO:0007669"/>
    <property type="project" value="UniProtKB-KW"/>
</dbReference>
<dbReference type="PANTHER" id="PTHR10799">
    <property type="entry name" value="SNF2/RAD54 HELICASE FAMILY"/>
    <property type="match status" value="1"/>
</dbReference>
<dbReference type="PROSITE" id="PS51192">
    <property type="entry name" value="HELICASE_ATP_BIND_1"/>
    <property type="match status" value="1"/>
</dbReference>
<dbReference type="Pfam" id="PF00176">
    <property type="entry name" value="SNF2-rel_dom"/>
    <property type="match status" value="1"/>
</dbReference>
<dbReference type="InterPro" id="IPR038718">
    <property type="entry name" value="SNF2-like_sf"/>
</dbReference>
<dbReference type="Proteomes" id="UP000546642">
    <property type="component" value="Unassembled WGS sequence"/>
</dbReference>
<reference evidence="4 5" key="1">
    <citation type="submission" date="2020-08" db="EMBL/GenBank/DDBJ databases">
        <title>Sequencing the genomes of 1000 actinobacteria strains.</title>
        <authorList>
            <person name="Klenk H.-P."/>
        </authorList>
    </citation>
    <scope>NUCLEOTIDE SEQUENCE [LARGE SCALE GENOMIC DNA]</scope>
    <source>
        <strain evidence="4 5">DSM 46659</strain>
    </source>
</reference>
<dbReference type="SMART" id="SM00490">
    <property type="entry name" value="HELICc"/>
    <property type="match status" value="1"/>
</dbReference>
<dbReference type="AlphaFoldDB" id="A0A7X0D5C5"/>
<gene>
    <name evidence="4" type="ORF">HNR23_001636</name>
</gene>
<proteinExistence type="predicted"/>
<dbReference type="FunFam" id="3.40.50.300:FF:000533">
    <property type="entry name" value="Helicase, Snf2 family"/>
    <property type="match status" value="1"/>
</dbReference>
<organism evidence="4 5">
    <name type="scientific">Nocardiopsis mwathae</name>
    <dbReference type="NCBI Taxonomy" id="1472723"/>
    <lineage>
        <taxon>Bacteria</taxon>
        <taxon>Bacillati</taxon>
        <taxon>Actinomycetota</taxon>
        <taxon>Actinomycetes</taxon>
        <taxon>Streptosporangiales</taxon>
        <taxon>Nocardiopsidaceae</taxon>
        <taxon>Nocardiopsis</taxon>
    </lineage>
</organism>
<dbReference type="CDD" id="cd18793">
    <property type="entry name" value="SF2_C_SNF"/>
    <property type="match status" value="1"/>
</dbReference>
<feature type="domain" description="Helicase ATP-binding" evidence="2">
    <location>
        <begin position="578"/>
        <end position="747"/>
    </location>
</feature>
<keyword evidence="5" id="KW-1185">Reference proteome</keyword>
<dbReference type="InterPro" id="IPR027417">
    <property type="entry name" value="P-loop_NTPase"/>
</dbReference>
<dbReference type="GO" id="GO:0005524">
    <property type="term" value="F:ATP binding"/>
    <property type="evidence" value="ECO:0007669"/>
    <property type="project" value="InterPro"/>
</dbReference>
<accession>A0A7X0D5C5</accession>
<name>A0A7X0D5C5_9ACTN</name>
<feature type="domain" description="Helicase C-terminal" evidence="3">
    <location>
        <begin position="882"/>
        <end position="1038"/>
    </location>
</feature>
<keyword evidence="1" id="KW-0378">Hydrolase</keyword>
<protein>
    <submittedName>
        <fullName evidence="4">Uncharacterized protein</fullName>
    </submittedName>
</protein>
<dbReference type="PROSITE" id="PS51194">
    <property type="entry name" value="HELICASE_CTER"/>
    <property type="match status" value="1"/>
</dbReference>
<evidence type="ECO:0000259" key="3">
    <source>
        <dbReference type="PROSITE" id="PS51194"/>
    </source>
</evidence>
<comment type="caution">
    <text evidence="4">The sequence shown here is derived from an EMBL/GenBank/DDBJ whole genome shotgun (WGS) entry which is preliminary data.</text>
</comment>
<dbReference type="RefSeq" id="WP_394353756.1">
    <property type="nucleotide sequence ID" value="NZ_JACHDS010000001.1"/>
</dbReference>